<dbReference type="Proteomes" id="UP000095280">
    <property type="component" value="Unplaced"/>
</dbReference>
<feature type="region of interest" description="Disordered" evidence="1">
    <location>
        <begin position="394"/>
        <end position="416"/>
    </location>
</feature>
<proteinExistence type="predicted"/>
<feature type="region of interest" description="Disordered" evidence="1">
    <location>
        <begin position="133"/>
        <end position="169"/>
    </location>
</feature>
<feature type="compositionally biased region" description="Low complexity" evidence="1">
    <location>
        <begin position="138"/>
        <end position="148"/>
    </location>
</feature>
<dbReference type="AlphaFoldDB" id="A0A1I8FG04"/>
<evidence type="ECO:0000313" key="2">
    <source>
        <dbReference type="Proteomes" id="UP000095280"/>
    </source>
</evidence>
<evidence type="ECO:0000256" key="1">
    <source>
        <dbReference type="SAM" id="MobiDB-lite"/>
    </source>
</evidence>
<protein>
    <submittedName>
        <fullName evidence="3">Ricin B-type lectin domain-containing protein</fullName>
    </submittedName>
</protein>
<keyword evidence="2" id="KW-1185">Reference proteome</keyword>
<name>A0A1I8FG04_9PLAT</name>
<feature type="region of interest" description="Disordered" evidence="1">
    <location>
        <begin position="100"/>
        <end position="119"/>
    </location>
</feature>
<reference evidence="3" key="1">
    <citation type="submission" date="2016-11" db="UniProtKB">
        <authorList>
            <consortium name="WormBaseParasite"/>
        </authorList>
    </citation>
    <scope>IDENTIFICATION</scope>
</reference>
<evidence type="ECO:0000313" key="3">
    <source>
        <dbReference type="WBParaSite" id="maker-unitig_33333-snap-gene-0.1-mRNA-1"/>
    </source>
</evidence>
<accession>A0A1I8FG04</accession>
<organism evidence="2 3">
    <name type="scientific">Macrostomum lignano</name>
    <dbReference type="NCBI Taxonomy" id="282301"/>
    <lineage>
        <taxon>Eukaryota</taxon>
        <taxon>Metazoa</taxon>
        <taxon>Spiralia</taxon>
        <taxon>Lophotrochozoa</taxon>
        <taxon>Platyhelminthes</taxon>
        <taxon>Rhabditophora</taxon>
        <taxon>Macrostomorpha</taxon>
        <taxon>Macrostomida</taxon>
        <taxon>Macrostomidae</taxon>
        <taxon>Macrostomum</taxon>
    </lineage>
</organism>
<feature type="compositionally biased region" description="Polar residues" evidence="1">
    <location>
        <begin position="399"/>
        <end position="410"/>
    </location>
</feature>
<dbReference type="WBParaSite" id="maker-unitig_33333-snap-gene-0.1-mRNA-1">
    <property type="protein sequence ID" value="maker-unitig_33333-snap-gene-0.1-mRNA-1"/>
    <property type="gene ID" value="maker-unitig_33333-snap-gene-0.1"/>
</dbReference>
<sequence>QQKQQQQHPTHGGVSIVGPLWHRRRSCRWQRLPYCALPPDGSALSQESPSAADFSSSQPTLSLALAGYTVLYRQQRSHSADHVIKLAHPSLPTHALAADTEGAGPHLGAHLRGARGRPTNARLLQLPARVRHMEPTDSGFSGPVSSSSNDDTCEPPPHQPQQTQSQSSNFNGVDLRRKSLAKSASFHLEFAPARPGVSPCSRQSVFIDDRWRAAPPLSRVLQPGCGGDRQTPEIQLADDEDSAAARRAAAASDIQRKSSRWNPDALFFRRADRRGSQTGRAKRHGLCVSKRQLLQLRPCGLTGRLYVSELSCPRRSSSAAQPSTCIELTMACGCAPATGARKLRASAAGPRRHRRSEVDDALEARAALGERLGEIRPAWPQAKLLRLGHWPLRPFSPTRPRSLSCSNLTERSGGPP</sequence>